<sequence length="302" mass="33904">MPILVHEAISDNKDGPSAPPDLTASPKLGVSQLDKNIPWIHMEMDEYRVFHVYPRNLPSYNPKDTNYYDQICDSDTFKTTDGVTDISKPWFAGSGASINLLQENFFTLFLNATTFRLMSWFYNSSSSKSLADLDRLANSVILAEDFNCQDLKGFSAAHEALVMDNTNNKGSGFFSSDKWIETSVKIKLPAKKVKFNLGQDAPELEIPGLYYCKPLKVIKSALEEVLSRVFQFTPYKIFCHQDETEPPERIITEIYTSDAMLKKHKSVKAKSLQAICTLETVVASIMLWSDSTHLASFGNAAL</sequence>
<dbReference type="RefSeq" id="XP_007319595.1">
    <property type="nucleotide sequence ID" value="XM_007319533.1"/>
</dbReference>
<proteinExistence type="predicted"/>
<name>F8NZ13_SERL9</name>
<dbReference type="AlphaFoldDB" id="F8NZ13"/>
<dbReference type="EMBL" id="GL945435">
    <property type="protein sequence ID" value="EGO23833.1"/>
    <property type="molecule type" value="Genomic_DNA"/>
</dbReference>
<dbReference type="HOGENOM" id="CLU_042836_0_0_1"/>
<protein>
    <submittedName>
        <fullName evidence="1">Uncharacterized protein</fullName>
    </submittedName>
</protein>
<organism>
    <name type="scientific">Serpula lacrymans var. lacrymans (strain S7.9)</name>
    <name type="common">Dry rot fungus</name>
    <dbReference type="NCBI Taxonomy" id="578457"/>
    <lineage>
        <taxon>Eukaryota</taxon>
        <taxon>Fungi</taxon>
        <taxon>Dikarya</taxon>
        <taxon>Basidiomycota</taxon>
        <taxon>Agaricomycotina</taxon>
        <taxon>Agaricomycetes</taxon>
        <taxon>Agaricomycetidae</taxon>
        <taxon>Boletales</taxon>
        <taxon>Coniophorineae</taxon>
        <taxon>Serpulaceae</taxon>
        <taxon>Serpula</taxon>
    </lineage>
</organism>
<dbReference type="OrthoDB" id="3208495at2759"/>
<gene>
    <name evidence="1" type="ORF">SERLADRAFT_439136</name>
</gene>
<accession>F8NZ13</accession>
<dbReference type="GeneID" id="18815149"/>
<evidence type="ECO:0000313" key="1">
    <source>
        <dbReference type="EMBL" id="EGO23833.1"/>
    </source>
</evidence>
<dbReference type="Proteomes" id="UP000008064">
    <property type="component" value="Unassembled WGS sequence"/>
</dbReference>
<dbReference type="KEGG" id="sla:SERLADRAFT_439136"/>
<reference evidence="1" key="1">
    <citation type="submission" date="2011-04" db="EMBL/GenBank/DDBJ databases">
        <title>Evolution of plant cell wall degrading machinery underlies the functional diversity of forest fungi.</title>
        <authorList>
            <consortium name="US DOE Joint Genome Institute (JGI-PGF)"/>
            <person name="Eastwood D.C."/>
            <person name="Floudas D."/>
            <person name="Binder M."/>
            <person name="Majcherczyk A."/>
            <person name="Schneider P."/>
            <person name="Aerts A."/>
            <person name="Asiegbu F.O."/>
            <person name="Baker S.E."/>
            <person name="Barry K."/>
            <person name="Bendiksby M."/>
            <person name="Blumentritt M."/>
            <person name="Coutinho P.M."/>
            <person name="Cullen D."/>
            <person name="Cullen D."/>
            <person name="Gathman A."/>
            <person name="Goodell B."/>
            <person name="Henrissat B."/>
            <person name="Ihrmark K."/>
            <person name="Kauserud H."/>
            <person name="Kohler A."/>
            <person name="LaButti K."/>
            <person name="Lapidus A."/>
            <person name="Lavin J.L."/>
            <person name="Lee Y.-H."/>
            <person name="Lindquist E."/>
            <person name="Lilly W."/>
            <person name="Lucas S."/>
            <person name="Morin E."/>
            <person name="Murat C."/>
            <person name="Oguiza J.A."/>
            <person name="Park J."/>
            <person name="Pisabarro A.G."/>
            <person name="Riley R."/>
            <person name="Rosling A."/>
            <person name="Salamov A."/>
            <person name="Schmidt O."/>
            <person name="Schmutz J."/>
            <person name="Skrede I."/>
            <person name="Stenlid J."/>
            <person name="Wiebenga A."/>
            <person name="Xie X."/>
            <person name="Kues U."/>
            <person name="Hibbett D.S."/>
            <person name="Hoffmeister D."/>
            <person name="Hogberg N."/>
            <person name="Martin F."/>
            <person name="Grigoriev I.V."/>
            <person name="Watkinson S.C."/>
        </authorList>
    </citation>
    <scope>NUCLEOTIDE SEQUENCE</scope>
    <source>
        <strain evidence="1">S7.9</strain>
    </source>
</reference>